<feature type="compositionally biased region" description="Low complexity" evidence="1">
    <location>
        <begin position="126"/>
        <end position="137"/>
    </location>
</feature>
<evidence type="ECO:0000313" key="3">
    <source>
        <dbReference type="Proteomes" id="UP000663850"/>
    </source>
</evidence>
<feature type="compositionally biased region" description="Polar residues" evidence="1">
    <location>
        <begin position="822"/>
        <end position="833"/>
    </location>
</feature>
<feature type="compositionally biased region" description="Low complexity" evidence="1">
    <location>
        <begin position="213"/>
        <end position="244"/>
    </location>
</feature>
<feature type="compositionally biased region" description="Basic residues" evidence="1">
    <location>
        <begin position="881"/>
        <end position="902"/>
    </location>
</feature>
<proteinExistence type="predicted"/>
<comment type="caution">
    <text evidence="2">The sequence shown here is derived from an EMBL/GenBank/DDBJ whole genome shotgun (WGS) entry which is preliminary data.</text>
</comment>
<dbReference type="AlphaFoldDB" id="A0A8H3H3M9"/>
<feature type="compositionally biased region" description="Basic and acidic residues" evidence="1">
    <location>
        <begin position="245"/>
        <end position="261"/>
    </location>
</feature>
<feature type="compositionally biased region" description="Polar residues" evidence="1">
    <location>
        <begin position="650"/>
        <end position="659"/>
    </location>
</feature>
<feature type="compositionally biased region" description="Acidic residues" evidence="1">
    <location>
        <begin position="575"/>
        <end position="586"/>
    </location>
</feature>
<dbReference type="EMBL" id="CAJMWZ010004553">
    <property type="protein sequence ID" value="CAE6492098.1"/>
    <property type="molecule type" value="Genomic_DNA"/>
</dbReference>
<evidence type="ECO:0000256" key="1">
    <source>
        <dbReference type="SAM" id="MobiDB-lite"/>
    </source>
</evidence>
<protein>
    <submittedName>
        <fullName evidence="2">Uncharacterized protein</fullName>
    </submittedName>
</protein>
<feature type="region of interest" description="Disordered" evidence="1">
    <location>
        <begin position="28"/>
        <end position="149"/>
    </location>
</feature>
<feature type="compositionally biased region" description="Acidic residues" evidence="1">
    <location>
        <begin position="843"/>
        <end position="869"/>
    </location>
</feature>
<gene>
    <name evidence="2" type="ORF">RDB_LOCUS85550</name>
</gene>
<feature type="region of interest" description="Disordered" evidence="1">
    <location>
        <begin position="816"/>
        <end position="933"/>
    </location>
</feature>
<dbReference type="Proteomes" id="UP000663850">
    <property type="component" value="Unassembled WGS sequence"/>
</dbReference>
<feature type="region of interest" description="Disordered" evidence="1">
    <location>
        <begin position="529"/>
        <end position="794"/>
    </location>
</feature>
<feature type="compositionally biased region" description="Low complexity" evidence="1">
    <location>
        <begin position="543"/>
        <end position="557"/>
    </location>
</feature>
<feature type="region of interest" description="Disordered" evidence="1">
    <location>
        <begin position="208"/>
        <end position="261"/>
    </location>
</feature>
<feature type="compositionally biased region" description="Low complexity" evidence="1">
    <location>
        <begin position="290"/>
        <end position="303"/>
    </location>
</feature>
<feature type="compositionally biased region" description="Polar residues" evidence="1">
    <location>
        <begin position="558"/>
        <end position="574"/>
    </location>
</feature>
<feature type="region of interest" description="Disordered" evidence="1">
    <location>
        <begin position="281"/>
        <end position="303"/>
    </location>
</feature>
<accession>A0A8H3H3M9</accession>
<organism evidence="2 3">
    <name type="scientific">Rhizoctonia solani</name>
    <dbReference type="NCBI Taxonomy" id="456999"/>
    <lineage>
        <taxon>Eukaryota</taxon>
        <taxon>Fungi</taxon>
        <taxon>Dikarya</taxon>
        <taxon>Basidiomycota</taxon>
        <taxon>Agaricomycotina</taxon>
        <taxon>Agaricomycetes</taxon>
        <taxon>Cantharellales</taxon>
        <taxon>Ceratobasidiaceae</taxon>
        <taxon>Rhizoctonia</taxon>
    </lineage>
</organism>
<reference evidence="2" key="1">
    <citation type="submission" date="2021-01" db="EMBL/GenBank/DDBJ databases">
        <authorList>
            <person name="Kaushik A."/>
        </authorList>
    </citation>
    <scope>NUCLEOTIDE SEQUENCE</scope>
    <source>
        <strain evidence="2">Type strain: AG8-Rh-89/</strain>
    </source>
</reference>
<name>A0A8H3H3M9_9AGAM</name>
<sequence length="933" mass="100289">MSAASSFPPPLAQLPVRGEHLSVHIRMDGIHSHQSLPSAEESVDEVQFGLDAQTDELSMDDDRAQIDELEEDLNESLQYPPDSDPHIHGEQVNGEPRPAENPQLAERAHGRSDITPAGLDQTVSIEEPSQPAEEPPQTDMETNSLVSKTDAILRAETLGITAATEKTDFSSLEEQDTLELSEVEDLGFSVPLTEQEISVIAQNFVLEVEEMSTEPSEPQSSEQDSNQSDVQAVEPEPMVTPEPVVDSHEDAGAPPLRRMDDDTIPVTAHSKESIIEVLNASSSTADESIQPTTTTEQVPQESETVAMTEVVPEQVDMVLDTQDTVQPEDPTSAFVVAHVEYIQALEPSKEGEGEDIVMEQEEVVVEQNGEPNIDTTVEASIDHQPIQIIEDESNPAVQVEPTTLDPTLDGLTTASGDAAGPIVTVIEQSTTIAEQTSAQETEQPEPSAVDSVPEAIMETTATSITTTVISTDPDVADFVISVTGAGDIETDPVERAAQIQQEQDGTAQTTEDEQTTLVAESVATVNNTVVTDEIPDLTAPKDSGSPSRRAPSQSQSQLDTVAPQTTGPIDSLVTQDEEPDIPEESSEPTKAQYQVSLDTPEAISGTGPFNRQTPEWEGFAALDEEDAPGSPEPEPSSEPSEHPDVLTGDSPLNATSASTDKAKEPKQPSNSSTAPTRKKKKPRMIMEVIIPVAHGKPKVVQETKPIKKRGRPAKATKSAKAPAPSEPEPVAASSSSPQRRSSSAGTSSIKSQPSEPEPEPTSRMKKPVMKRPGPSSSRKRVKAMASGSSTRPVHVAHAAKLEVVIPRRPRPSVLKTIGAASSGKNVKFTSVSPVTGKRKAESEPEVDEEGSDADADGETDEDYEDVEEESGVKAEVVISPKPRKKMRTTTKAKKTSPIKRPYRSREARKAPAKLPEIVSKGSRSPPKRRRLRR</sequence>
<feature type="compositionally biased region" description="Low complexity" evidence="1">
    <location>
        <begin position="715"/>
        <end position="754"/>
    </location>
</feature>
<evidence type="ECO:0000313" key="2">
    <source>
        <dbReference type="EMBL" id="CAE6492098.1"/>
    </source>
</evidence>